<evidence type="ECO:0000256" key="2">
    <source>
        <dbReference type="ARBA" id="ARBA00007935"/>
    </source>
</evidence>
<evidence type="ECO:0000256" key="6">
    <source>
        <dbReference type="ARBA" id="ARBA00022989"/>
    </source>
</evidence>
<dbReference type="PANTHER" id="PTHR30472">
    <property type="entry name" value="FERRIC ENTEROBACTIN TRANSPORT SYSTEM PERMEASE PROTEIN"/>
    <property type="match status" value="1"/>
</dbReference>
<evidence type="ECO:0000256" key="7">
    <source>
        <dbReference type="ARBA" id="ARBA00023136"/>
    </source>
</evidence>
<dbReference type="GO" id="GO:0022857">
    <property type="term" value="F:transmembrane transporter activity"/>
    <property type="evidence" value="ECO:0007669"/>
    <property type="project" value="InterPro"/>
</dbReference>
<evidence type="ECO:0000256" key="8">
    <source>
        <dbReference type="SAM" id="Phobius"/>
    </source>
</evidence>
<dbReference type="InterPro" id="IPR000522">
    <property type="entry name" value="ABC_transptr_permease_BtuC"/>
</dbReference>
<keyword evidence="7 8" id="KW-0472">Membrane</keyword>
<dbReference type="EMBL" id="LGIQ01000009">
    <property type="protein sequence ID" value="KNB70714.1"/>
    <property type="molecule type" value="Genomic_DNA"/>
</dbReference>
<keyword evidence="6 8" id="KW-1133">Transmembrane helix</keyword>
<dbReference type="Pfam" id="PF01032">
    <property type="entry name" value="FecCD"/>
    <property type="match status" value="1"/>
</dbReference>
<evidence type="ECO:0000256" key="4">
    <source>
        <dbReference type="ARBA" id="ARBA00022475"/>
    </source>
</evidence>
<organism evidence="10 11">
    <name type="scientific">Brevibacillus reuszeri</name>
    <dbReference type="NCBI Taxonomy" id="54915"/>
    <lineage>
        <taxon>Bacteria</taxon>
        <taxon>Bacillati</taxon>
        <taxon>Bacillota</taxon>
        <taxon>Bacilli</taxon>
        <taxon>Bacillales</taxon>
        <taxon>Paenibacillaceae</taxon>
        <taxon>Brevibacillus</taxon>
    </lineage>
</organism>
<feature type="transmembrane region" description="Helical" evidence="8">
    <location>
        <begin position="237"/>
        <end position="264"/>
    </location>
</feature>
<feature type="transmembrane region" description="Helical" evidence="8">
    <location>
        <begin position="94"/>
        <end position="113"/>
    </location>
</feature>
<dbReference type="AlphaFoldDB" id="A0A0K9YPS1"/>
<dbReference type="CDD" id="cd06550">
    <property type="entry name" value="TM_ABC_iron-siderophores_like"/>
    <property type="match status" value="1"/>
</dbReference>
<dbReference type="Proteomes" id="UP000319578">
    <property type="component" value="Unassembled WGS sequence"/>
</dbReference>
<evidence type="ECO:0000256" key="5">
    <source>
        <dbReference type="ARBA" id="ARBA00022692"/>
    </source>
</evidence>
<comment type="similarity">
    <text evidence="2">Belongs to the binding-protein-dependent transport system permease family. FecCD subfamily.</text>
</comment>
<dbReference type="GO" id="GO:0033214">
    <property type="term" value="P:siderophore-iron import into cell"/>
    <property type="evidence" value="ECO:0007669"/>
    <property type="project" value="TreeGrafter"/>
</dbReference>
<evidence type="ECO:0000313" key="10">
    <source>
        <dbReference type="EMBL" id="KNB70714.1"/>
    </source>
</evidence>
<name>A0A0K9YPS1_9BACL</name>
<comment type="subcellular location">
    <subcellularLocation>
        <location evidence="1">Cell membrane</location>
        <topology evidence="1">Multi-pass membrane protein</topology>
    </subcellularLocation>
</comment>
<dbReference type="SUPFAM" id="SSF81345">
    <property type="entry name" value="ABC transporter involved in vitamin B12 uptake, BtuC"/>
    <property type="match status" value="1"/>
</dbReference>
<dbReference type="Gene3D" id="1.10.3470.10">
    <property type="entry name" value="ABC transporter involved in vitamin B12 uptake, BtuC"/>
    <property type="match status" value="1"/>
</dbReference>
<evidence type="ECO:0000256" key="1">
    <source>
        <dbReference type="ARBA" id="ARBA00004651"/>
    </source>
</evidence>
<reference evidence="10" key="2">
    <citation type="submission" date="2015-07" db="EMBL/GenBank/DDBJ databases">
        <title>MeaNS - Measles Nucleotide Surveillance Program.</title>
        <authorList>
            <person name="Tran T."/>
            <person name="Druce J."/>
        </authorList>
    </citation>
    <scope>NUCLEOTIDE SEQUENCE</scope>
    <source>
        <strain evidence="10">DSM 9887</strain>
    </source>
</reference>
<dbReference type="RefSeq" id="WP_049739731.1">
    <property type="nucleotide sequence ID" value="NZ_BJON01000014.1"/>
</dbReference>
<evidence type="ECO:0000313" key="12">
    <source>
        <dbReference type="Proteomes" id="UP000319578"/>
    </source>
</evidence>
<reference evidence="11" key="1">
    <citation type="submission" date="2015-07" db="EMBL/GenBank/DDBJ databases">
        <title>Genome sequencing project for genomic taxonomy and phylogenomics of Bacillus-like bacteria.</title>
        <authorList>
            <person name="Liu B."/>
            <person name="Wang J."/>
            <person name="Zhu Y."/>
            <person name="Liu G."/>
            <person name="Chen Q."/>
            <person name="Chen Z."/>
            <person name="Lan J."/>
            <person name="Che J."/>
            <person name="Ge C."/>
            <person name="Shi H."/>
            <person name="Pan Z."/>
            <person name="Liu X."/>
        </authorList>
    </citation>
    <scope>NUCLEOTIDE SEQUENCE [LARGE SCALE GENOMIC DNA]</scope>
    <source>
        <strain evidence="11">DSM 9887</strain>
    </source>
</reference>
<gene>
    <name evidence="10" type="primary">fecD</name>
    <name evidence="9" type="synonym">yfmE</name>
    <name evidence="10" type="ORF">ADS79_17730</name>
    <name evidence="9" type="ORF">BRE01_35170</name>
</gene>
<dbReference type="EMBL" id="BJON01000014">
    <property type="protein sequence ID" value="GED69815.1"/>
    <property type="molecule type" value="Genomic_DNA"/>
</dbReference>
<feature type="transmembrane region" description="Helical" evidence="8">
    <location>
        <begin position="309"/>
        <end position="326"/>
    </location>
</feature>
<dbReference type="OrthoDB" id="9811721at2"/>
<sequence>MNRKSENRNFAVLALLLILTSASAVLSMKLGSAAIGFTDILSAMIGMGNPEVSDLIYSYRLPRVAVALAAGACLSVAGVIAQSVMRNPLAAPDTLGLTSGAGLAAVIVTILFPGQFPPLLTMAAFGGGVVAAIAVYLLAYRKGIIPVRLALVGIAVSAFCSSGIQLLISKSTSNVSSALIWLGGSLWGRSWPQFMQMLPGLVILIPIVWYLGLRLDVLRLGDPLAKNLGVGVERTRMFFLAIAVMLTALAVSAVGTIGFVGLITPHAARKLVGSRHRILIPTAAVLGGLVILIADALGRGMLPPLEIPAGLLVSVIGGPYFLFLLWQRAKQRN</sequence>
<feature type="transmembrane region" description="Helical" evidence="8">
    <location>
        <begin position="119"/>
        <end position="140"/>
    </location>
</feature>
<keyword evidence="5 8" id="KW-0812">Transmembrane</keyword>
<evidence type="ECO:0000256" key="3">
    <source>
        <dbReference type="ARBA" id="ARBA00022448"/>
    </source>
</evidence>
<comment type="caution">
    <text evidence="10">The sequence shown here is derived from an EMBL/GenBank/DDBJ whole genome shotgun (WGS) entry which is preliminary data.</text>
</comment>
<reference evidence="9 12" key="3">
    <citation type="submission" date="2019-06" db="EMBL/GenBank/DDBJ databases">
        <title>Whole genome shotgun sequence of Brevibacillus reuszeri NBRC 15719.</title>
        <authorList>
            <person name="Hosoyama A."/>
            <person name="Uohara A."/>
            <person name="Ohji S."/>
            <person name="Ichikawa N."/>
        </authorList>
    </citation>
    <scope>NUCLEOTIDE SEQUENCE [LARGE SCALE GENOMIC DNA]</scope>
    <source>
        <strain evidence="9 12">NBRC 15719</strain>
    </source>
</reference>
<accession>A0A0K9YPS1</accession>
<dbReference type="PANTHER" id="PTHR30472:SF25">
    <property type="entry name" value="ABC TRANSPORTER PERMEASE PROTEIN MJ0876-RELATED"/>
    <property type="match status" value="1"/>
</dbReference>
<dbReference type="Proteomes" id="UP000036834">
    <property type="component" value="Unassembled WGS sequence"/>
</dbReference>
<feature type="transmembrane region" description="Helical" evidence="8">
    <location>
        <begin position="198"/>
        <end position="217"/>
    </location>
</feature>
<keyword evidence="12" id="KW-1185">Reference proteome</keyword>
<dbReference type="STRING" id="54915.ADS79_17730"/>
<dbReference type="FunFam" id="1.10.3470.10:FF:000001">
    <property type="entry name" value="Vitamin B12 ABC transporter permease BtuC"/>
    <property type="match status" value="1"/>
</dbReference>
<dbReference type="PATRIC" id="fig|54915.3.peg.2624"/>
<feature type="transmembrane region" description="Helical" evidence="8">
    <location>
        <begin position="64"/>
        <end position="82"/>
    </location>
</feature>
<feature type="transmembrane region" description="Helical" evidence="8">
    <location>
        <begin position="147"/>
        <end position="168"/>
    </location>
</feature>
<dbReference type="InterPro" id="IPR037294">
    <property type="entry name" value="ABC_BtuC-like"/>
</dbReference>
<proteinExistence type="inferred from homology"/>
<evidence type="ECO:0000313" key="11">
    <source>
        <dbReference type="Proteomes" id="UP000036834"/>
    </source>
</evidence>
<dbReference type="GO" id="GO:0005886">
    <property type="term" value="C:plasma membrane"/>
    <property type="evidence" value="ECO:0007669"/>
    <property type="project" value="UniProtKB-SubCell"/>
</dbReference>
<keyword evidence="3" id="KW-0813">Transport</keyword>
<evidence type="ECO:0000313" key="9">
    <source>
        <dbReference type="EMBL" id="GED69815.1"/>
    </source>
</evidence>
<keyword evidence="4" id="KW-1003">Cell membrane</keyword>
<protein>
    <submittedName>
        <fullName evidence="9">Fe(3+)-citrate import system permease protein YfmE</fullName>
    </submittedName>
    <submittedName>
        <fullName evidence="10">Iron-dicitrate transporter subunit FecD</fullName>
    </submittedName>
</protein>